<dbReference type="Proteomes" id="UP000297998">
    <property type="component" value="Unassembled WGS sequence"/>
</dbReference>
<evidence type="ECO:0000259" key="3">
    <source>
        <dbReference type="Pfam" id="PF18962"/>
    </source>
</evidence>
<dbReference type="RefSeq" id="WP_135836177.1">
    <property type="nucleotide sequence ID" value="NZ_CAUQWU010000007.1"/>
</dbReference>
<dbReference type="AlphaFoldDB" id="A0A4Z1BAA6"/>
<organism evidence="4 5">
    <name type="scientific">Empedobacter tilapiae</name>
    <dbReference type="NCBI Taxonomy" id="2491114"/>
    <lineage>
        <taxon>Bacteria</taxon>
        <taxon>Pseudomonadati</taxon>
        <taxon>Bacteroidota</taxon>
        <taxon>Flavobacteriia</taxon>
        <taxon>Flavobacteriales</taxon>
        <taxon>Weeksellaceae</taxon>
        <taxon>Empedobacter</taxon>
    </lineage>
</organism>
<feature type="domain" description="Secretion system C-terminal sorting" evidence="3">
    <location>
        <begin position="366"/>
        <end position="430"/>
    </location>
</feature>
<proteinExistence type="predicted"/>
<feature type="signal peptide" evidence="2">
    <location>
        <begin position="1"/>
        <end position="26"/>
    </location>
</feature>
<dbReference type="Pfam" id="PF18962">
    <property type="entry name" value="Por_Secre_tail"/>
    <property type="match status" value="1"/>
</dbReference>
<keyword evidence="1 2" id="KW-0732">Signal</keyword>
<dbReference type="InterPro" id="IPR026444">
    <property type="entry name" value="Secre_tail"/>
</dbReference>
<keyword evidence="5" id="KW-1185">Reference proteome</keyword>
<dbReference type="EMBL" id="SRPE01000009">
    <property type="protein sequence ID" value="TGN24507.1"/>
    <property type="molecule type" value="Genomic_DNA"/>
</dbReference>
<feature type="chain" id="PRO_5021233737" evidence="2">
    <location>
        <begin position="27"/>
        <end position="432"/>
    </location>
</feature>
<evidence type="ECO:0000313" key="4">
    <source>
        <dbReference type="EMBL" id="TGN24507.1"/>
    </source>
</evidence>
<evidence type="ECO:0000256" key="2">
    <source>
        <dbReference type="SAM" id="SignalP"/>
    </source>
</evidence>
<sequence length="432" mass="47116">MKKFYFNLLKVSFAFSLLLFSSNSKAQVYLIGNGEIAKNVSNEGKVVVLNSSTANFFWTPENGLQLLGDMPDNVTHAGNPSVSADGKTIATTTTNPSTNITEMGIYDIDSKKWTYLGNLGVSEDGKSSSVWNMTPDANIVVGSANAENKEVHAIYWEKEKGLIDLGTSFPNRYARINDVSNNGDVFVGWQDDNFGTRTGCFWENGVQTLITNPDGTLVNEISRISGDGKWMIGASGFYATRWSKETGLIKIEHPYASSFFSGAATIINNDGSVILGYYRGPGPAIYGEGFIWTEDTGLVNLNTYVKDVLKYDDLGITFALPLGMSADGKQIVGYGKSSSNNAVSFLISLPKDDLSTNEVNKVNFDIFPNPTTEIITINSNGKISSSILYNTNGEVVLRSNNKQINISSLPKGIYIIKTIIDGKDYTKKVIKK</sequence>
<dbReference type="OrthoDB" id="8981767at2"/>
<comment type="caution">
    <text evidence="4">The sequence shown here is derived from an EMBL/GenBank/DDBJ whole genome shotgun (WGS) entry which is preliminary data.</text>
</comment>
<dbReference type="NCBIfam" id="TIGR04183">
    <property type="entry name" value="Por_Secre_tail"/>
    <property type="match status" value="1"/>
</dbReference>
<accession>A0A4Z1BAA6</accession>
<reference evidence="4 5" key="1">
    <citation type="submission" date="2019-03" db="EMBL/GenBank/DDBJ databases">
        <title>Empedobacter tilapiae sp. nov., isolated from an intestine of Nile tilapia Oreochromis niloticus.</title>
        <authorList>
            <person name="Kim Y.-O."/>
            <person name="Yoon J.-H."/>
        </authorList>
    </citation>
    <scope>NUCLEOTIDE SEQUENCE [LARGE SCALE GENOMIC DNA]</scope>
    <source>
        <strain evidence="4 5">MRS2</strain>
    </source>
</reference>
<evidence type="ECO:0000256" key="1">
    <source>
        <dbReference type="ARBA" id="ARBA00022729"/>
    </source>
</evidence>
<gene>
    <name evidence="4" type="ORF">E4J94_12715</name>
</gene>
<evidence type="ECO:0000313" key="5">
    <source>
        <dbReference type="Proteomes" id="UP000297998"/>
    </source>
</evidence>
<dbReference type="SUPFAM" id="SSF82171">
    <property type="entry name" value="DPP6 N-terminal domain-like"/>
    <property type="match status" value="1"/>
</dbReference>
<name>A0A4Z1BAA6_9FLAO</name>
<protein>
    <submittedName>
        <fullName evidence="4">T9SS type A sorting domain-containing protein</fullName>
    </submittedName>
</protein>